<proteinExistence type="predicted"/>
<dbReference type="KEGG" id="mpro:BJP34_02620"/>
<gene>
    <name evidence="1" type="ORF">BJP34_02620</name>
</gene>
<dbReference type="GO" id="GO:0016740">
    <property type="term" value="F:transferase activity"/>
    <property type="evidence" value="ECO:0007669"/>
    <property type="project" value="UniProtKB-KW"/>
</dbReference>
<dbReference type="RefSeq" id="WP_070390994.1">
    <property type="nucleotide sequence ID" value="NZ_CP017599.1"/>
</dbReference>
<organism evidence="1 2">
    <name type="scientific">Moorena producens PAL-8-15-08-1</name>
    <dbReference type="NCBI Taxonomy" id="1458985"/>
    <lineage>
        <taxon>Bacteria</taxon>
        <taxon>Bacillati</taxon>
        <taxon>Cyanobacteriota</taxon>
        <taxon>Cyanophyceae</taxon>
        <taxon>Coleofasciculales</taxon>
        <taxon>Coleofasciculaceae</taxon>
        <taxon>Moorena</taxon>
    </lineage>
</organism>
<dbReference type="OrthoDB" id="503106at2"/>
<dbReference type="STRING" id="1458985.BJP34_02620"/>
<accession>A0A1D8TLG1</accession>
<name>A0A1D8TLG1_9CYAN</name>
<keyword evidence="1" id="KW-0808">Transferase</keyword>
<dbReference type="AlphaFoldDB" id="A0A1D8TLG1"/>
<sequence length="362" mass="40826">MSRPVLYIAITSHGFGHAVRSASVAAAIQRLCPDILLILVTTIPRWLLESYIPGDFIHRPRAFDVGVIQTDSLTMDKEVTLTKLQQIRSNARSIIASEVDFIRNNRVGLILADIPPLAVGIAQAADIPCWMMSNFGWDFIYRDWGGEFAEIADWISEYYGKCDRLFRLPLHEPMTAFTQITDVGLTGGSPGYSTDQLRKHFDLKSPEFKTALLTFGGLGLEQIPYHNLSRFPNWQFITFDSQAPDLPNLLKIKGHDYRPVDFMPLCSRVISKPGYSTFAEALRLDIPISSVTRSGFAEAAILIEGVQDYGHHQILTPTEFFHGKWEFLHHTPKPPRKSQSLVKDGTDKIAKDIVNYLQTYTK</sequence>
<evidence type="ECO:0000313" key="2">
    <source>
        <dbReference type="Proteomes" id="UP000177870"/>
    </source>
</evidence>
<dbReference type="EMBL" id="CP017599">
    <property type="protein sequence ID" value="AOW98487.1"/>
    <property type="molecule type" value="Genomic_DNA"/>
</dbReference>
<dbReference type="SUPFAM" id="SSF53756">
    <property type="entry name" value="UDP-Glycosyltransferase/glycogen phosphorylase"/>
    <property type="match status" value="1"/>
</dbReference>
<evidence type="ECO:0000313" key="1">
    <source>
        <dbReference type="EMBL" id="AOW98487.1"/>
    </source>
</evidence>
<dbReference type="Proteomes" id="UP000177870">
    <property type="component" value="Chromosome"/>
</dbReference>
<dbReference type="PANTHER" id="PTHR38134">
    <property type="entry name" value="SLR1395 PROTEIN"/>
    <property type="match status" value="1"/>
</dbReference>
<protein>
    <submittedName>
        <fullName evidence="1">Glycosyl transferase</fullName>
    </submittedName>
</protein>
<dbReference type="InterPro" id="IPR053205">
    <property type="entry name" value="GHMP_kinase_L-arabinokinase"/>
</dbReference>
<dbReference type="PANTHER" id="PTHR38134:SF2">
    <property type="entry name" value="GALACTOKINASE"/>
    <property type="match status" value="1"/>
</dbReference>
<reference evidence="2" key="1">
    <citation type="submission" date="2016-10" db="EMBL/GenBank/DDBJ databases">
        <title>Comparative genomics uncovers the prolific and rare metabolic potential of the cyanobacterial genus Moorea.</title>
        <authorList>
            <person name="Leao T."/>
            <person name="Castelao G."/>
            <person name="Korobeynikov A."/>
            <person name="Monroe E.A."/>
            <person name="Podell S."/>
            <person name="Glukhov E."/>
            <person name="Allen E."/>
            <person name="Gerwick W.H."/>
            <person name="Gerwick L."/>
        </authorList>
    </citation>
    <scope>NUCLEOTIDE SEQUENCE [LARGE SCALE GENOMIC DNA]</scope>
    <source>
        <strain evidence="2">PAL-8-15-08-1</strain>
    </source>
</reference>